<dbReference type="InterPro" id="IPR010994">
    <property type="entry name" value="RuvA_2-like"/>
</dbReference>
<dbReference type="EC" id="2.7.7.85" evidence="11"/>
<dbReference type="GO" id="GO:0005524">
    <property type="term" value="F:ATP binding"/>
    <property type="evidence" value="ECO:0007669"/>
    <property type="project" value="UniProtKB-UniRule"/>
</dbReference>
<dbReference type="GO" id="GO:0006281">
    <property type="term" value="P:DNA repair"/>
    <property type="evidence" value="ECO:0007669"/>
    <property type="project" value="UniProtKB-UniRule"/>
</dbReference>
<dbReference type="InterPro" id="IPR036888">
    <property type="entry name" value="DNA_integrity_DisA_N_sf"/>
</dbReference>
<keyword evidence="4 11" id="KW-0548">Nucleotidyltransferase</keyword>
<dbReference type="InterPro" id="IPR003390">
    <property type="entry name" value="DNA_integrity_scan_DisA_N"/>
</dbReference>
<dbReference type="FunFam" id="3.40.1700.10:FF:000001">
    <property type="entry name" value="DNA integrity scanning protein DisA"/>
    <property type="match status" value="1"/>
</dbReference>
<dbReference type="PANTHER" id="PTHR34185">
    <property type="entry name" value="DIADENYLATE CYCLASE"/>
    <property type="match status" value="1"/>
</dbReference>
<dbReference type="Pfam" id="PF00633">
    <property type="entry name" value="HHH"/>
    <property type="match status" value="1"/>
</dbReference>
<evidence type="ECO:0000256" key="9">
    <source>
        <dbReference type="ARBA" id="ARBA00023125"/>
    </source>
</evidence>
<keyword evidence="6 11" id="KW-0227">DNA damage</keyword>
<evidence type="ECO:0000256" key="12">
    <source>
        <dbReference type="SAM" id="Coils"/>
    </source>
</evidence>
<feature type="binding site" evidence="11">
    <location>
        <begin position="100"/>
        <end position="104"/>
    </location>
    <ligand>
        <name>ATP</name>
        <dbReference type="ChEBI" id="CHEBI:30616"/>
    </ligand>
</feature>
<proteinExistence type="inferred from homology"/>
<feature type="domain" description="DAC" evidence="13">
    <location>
        <begin position="2"/>
        <end position="140"/>
    </location>
</feature>
<gene>
    <name evidence="11" type="primary">disA</name>
    <name evidence="14" type="ORF">BBF96_15705</name>
</gene>
<keyword evidence="7 11" id="KW-0067">ATP-binding</keyword>
<sequence>MDEKLMEVLKIIAPGTPFREGLENILRAKTGALIVVGDSEEVLGIVDGGFNINCELTPARLYELAKMDGAIILNKTADRILIANAQLVPDPSIASFETGIRHRTAERVARQTGELIISISQRRDIISLYYGDSKYVLEDIRVILSKGNQAIQTLEKYRSVLDKVLNNLSSLEFDDLVTLADVTKVLQRIEMVLRIQKEIEGYICELGTEGRLLKMQLEELMANVREEGVLIIRDYIHEDLLAQKEEESDKLDEESIAEEKTEKIEKERDKIKKKSREMIAEEIIDELIDWFSDDLLSLSTISKALGYGSTLNVLDQFITPRGYRLLRKIPRLPMPVIENLVQTLGNFQRILNASIDELDDVEGIGEVRAKAIKEGLRHLRDRVGLDKYV</sequence>
<evidence type="ECO:0000256" key="5">
    <source>
        <dbReference type="ARBA" id="ARBA00022741"/>
    </source>
</evidence>
<evidence type="ECO:0000313" key="14">
    <source>
        <dbReference type="EMBL" id="AZR74687.1"/>
    </source>
</evidence>
<evidence type="ECO:0000256" key="8">
    <source>
        <dbReference type="ARBA" id="ARBA00022842"/>
    </source>
</evidence>
<comment type="function">
    <text evidence="11">Participates in a DNA-damage check-point that is active prior to asymmetric division when DNA is damaged. DisA forms globular foci that rapidly scan along the chromosomes during sporulation, searching for lesions. When a lesion is present, DisA pauses at the lesion site. This triggers a cellular response that culminates in a temporary block in sporulation initiation.</text>
</comment>
<keyword evidence="8 11" id="KW-0460">Magnesium</keyword>
<dbReference type="NCBIfam" id="NF010009">
    <property type="entry name" value="PRK13482.1"/>
    <property type="match status" value="1"/>
</dbReference>
<dbReference type="GO" id="GO:0106408">
    <property type="term" value="F:diadenylate cyclase activity"/>
    <property type="evidence" value="ECO:0007669"/>
    <property type="project" value="UniProtKB-EC"/>
</dbReference>
<evidence type="ECO:0000256" key="10">
    <source>
        <dbReference type="ARBA" id="ARBA00023204"/>
    </source>
</evidence>
<dbReference type="GO" id="GO:0016787">
    <property type="term" value="F:hydrolase activity"/>
    <property type="evidence" value="ECO:0007669"/>
    <property type="project" value="UniProtKB-ARBA"/>
</dbReference>
<evidence type="ECO:0000256" key="2">
    <source>
        <dbReference type="ARBA" id="ARBA00001946"/>
    </source>
</evidence>
<keyword evidence="5 11" id="KW-0547">Nucleotide-binding</keyword>
<dbReference type="GO" id="GO:0140097">
    <property type="term" value="F:catalytic activity, acting on DNA"/>
    <property type="evidence" value="ECO:0007669"/>
    <property type="project" value="UniProtKB-ARBA"/>
</dbReference>
<dbReference type="InterPro" id="IPR038331">
    <property type="entry name" value="DisA_sf"/>
</dbReference>
<evidence type="ECO:0000313" key="15">
    <source>
        <dbReference type="Proteomes" id="UP000267250"/>
    </source>
</evidence>
<dbReference type="Gene3D" id="1.20.1260.110">
    <property type="entry name" value="DNA integrity scanning linker region"/>
    <property type="match status" value="1"/>
</dbReference>
<feature type="binding site" evidence="11">
    <location>
        <position position="69"/>
    </location>
    <ligand>
        <name>ATP</name>
        <dbReference type="ChEBI" id="CHEBI:30616"/>
    </ligand>
</feature>
<dbReference type="EMBL" id="CP016379">
    <property type="protein sequence ID" value="AZR74687.1"/>
    <property type="molecule type" value="Genomic_DNA"/>
</dbReference>
<keyword evidence="10 11" id="KW-0234">DNA repair</keyword>
<dbReference type="HAMAP" id="MF_01438">
    <property type="entry name" value="DisA"/>
    <property type="match status" value="1"/>
</dbReference>
<keyword evidence="3 11" id="KW-0808">Transferase</keyword>
<dbReference type="InterPro" id="IPR018906">
    <property type="entry name" value="DNA_integrity_scan_DisA_link"/>
</dbReference>
<evidence type="ECO:0000256" key="3">
    <source>
        <dbReference type="ARBA" id="ARBA00022679"/>
    </source>
</evidence>
<dbReference type="PANTHER" id="PTHR34185:SF3">
    <property type="entry name" value="DNA INTEGRITY SCANNING PROTEIN DISA"/>
    <property type="match status" value="1"/>
</dbReference>
<dbReference type="Pfam" id="PF10635">
    <property type="entry name" value="DisA-linker"/>
    <property type="match status" value="1"/>
</dbReference>
<dbReference type="SUPFAM" id="SSF143597">
    <property type="entry name" value="YojJ-like"/>
    <property type="match status" value="1"/>
</dbReference>
<dbReference type="RefSeq" id="WP_127018056.1">
    <property type="nucleotide sequence ID" value="NZ_CP016379.1"/>
</dbReference>
<dbReference type="SUPFAM" id="SSF47781">
    <property type="entry name" value="RuvA domain 2-like"/>
    <property type="match status" value="1"/>
</dbReference>
<comment type="similarity">
    <text evidence="11">Belongs to the DisA family.</text>
</comment>
<evidence type="ECO:0000256" key="1">
    <source>
        <dbReference type="ARBA" id="ARBA00000877"/>
    </source>
</evidence>
<dbReference type="InterPro" id="IPR000445">
    <property type="entry name" value="HhH_motif"/>
</dbReference>
<evidence type="ECO:0000256" key="4">
    <source>
        <dbReference type="ARBA" id="ARBA00022695"/>
    </source>
</evidence>
<name>A0A3S9T2C4_9FIRM</name>
<dbReference type="GO" id="GO:0003677">
    <property type="term" value="F:DNA binding"/>
    <property type="evidence" value="ECO:0007669"/>
    <property type="project" value="UniProtKB-UniRule"/>
</dbReference>
<keyword evidence="15" id="KW-1185">Reference proteome</keyword>
<dbReference type="Gene3D" id="3.40.1700.10">
    <property type="entry name" value="DNA integrity scanning protein, DisA, N-terminal domain"/>
    <property type="match status" value="1"/>
</dbReference>
<evidence type="ECO:0000259" key="13">
    <source>
        <dbReference type="PROSITE" id="PS51794"/>
    </source>
</evidence>
<evidence type="ECO:0000256" key="11">
    <source>
        <dbReference type="HAMAP-Rule" id="MF_01438"/>
    </source>
</evidence>
<organism evidence="14 15">
    <name type="scientific">Anoxybacter fermentans</name>
    <dbReference type="NCBI Taxonomy" id="1323375"/>
    <lineage>
        <taxon>Bacteria</taxon>
        <taxon>Bacillati</taxon>
        <taxon>Bacillota</taxon>
        <taxon>Clostridia</taxon>
        <taxon>Halanaerobiales</taxon>
        <taxon>Anoxybacter</taxon>
    </lineage>
</organism>
<feature type="binding site" evidence="11">
    <location>
        <position position="87"/>
    </location>
    <ligand>
        <name>ATP</name>
        <dbReference type="ChEBI" id="CHEBI:30616"/>
    </ligand>
</feature>
<evidence type="ECO:0000256" key="6">
    <source>
        <dbReference type="ARBA" id="ARBA00022763"/>
    </source>
</evidence>
<dbReference type="Pfam" id="PF02457">
    <property type="entry name" value="DAC"/>
    <property type="match status" value="1"/>
</dbReference>
<dbReference type="OrthoDB" id="41841at2"/>
<dbReference type="PROSITE" id="PS51794">
    <property type="entry name" value="DAC"/>
    <property type="match status" value="1"/>
</dbReference>
<dbReference type="Gene3D" id="1.10.150.20">
    <property type="entry name" value="5' to 3' exonuclease, C-terminal subdomain"/>
    <property type="match status" value="1"/>
</dbReference>
<feature type="coiled-coil region" evidence="12">
    <location>
        <begin position="241"/>
        <end position="281"/>
    </location>
</feature>
<keyword evidence="12" id="KW-0175">Coiled coil</keyword>
<dbReference type="AlphaFoldDB" id="A0A3S9T2C4"/>
<dbReference type="InterPro" id="IPR050338">
    <property type="entry name" value="DisA"/>
</dbReference>
<dbReference type="Proteomes" id="UP000267250">
    <property type="component" value="Chromosome"/>
</dbReference>
<comment type="catalytic activity">
    <reaction evidence="1 11">
        <text>2 ATP = 3',3'-c-di-AMP + 2 diphosphate</text>
        <dbReference type="Rhea" id="RHEA:35655"/>
        <dbReference type="ChEBI" id="CHEBI:30616"/>
        <dbReference type="ChEBI" id="CHEBI:33019"/>
        <dbReference type="ChEBI" id="CHEBI:71500"/>
        <dbReference type="EC" id="2.7.7.85"/>
    </reaction>
</comment>
<comment type="cofactor">
    <cofactor evidence="2 11">
        <name>Mg(2+)</name>
        <dbReference type="ChEBI" id="CHEBI:18420"/>
    </cofactor>
</comment>
<evidence type="ECO:0000256" key="7">
    <source>
        <dbReference type="ARBA" id="ARBA00022840"/>
    </source>
</evidence>
<reference evidence="14 15" key="1">
    <citation type="submission" date="2016-07" db="EMBL/GenBank/DDBJ databases">
        <title>Genome and transcriptome analysis of iron-reducing fermentative bacteria Anoxybacter fermentans.</title>
        <authorList>
            <person name="Zeng X."/>
            <person name="Shao Z."/>
        </authorList>
    </citation>
    <scope>NUCLEOTIDE SEQUENCE [LARGE SCALE GENOMIC DNA]</scope>
    <source>
        <strain evidence="14 15">DY22613</strain>
    </source>
</reference>
<protein>
    <recommendedName>
        <fullName evidence="11">DNA integrity scanning protein DisA</fullName>
    </recommendedName>
    <alternativeName>
        <fullName evidence="11">Cyclic di-AMP synthase</fullName>
        <shortName evidence="11">c-di-AMP synthase</shortName>
    </alternativeName>
    <alternativeName>
        <fullName evidence="11">Diadenylate cyclase</fullName>
        <ecNumber evidence="11">2.7.7.85</ecNumber>
    </alternativeName>
</protein>
<comment type="subunit">
    <text evidence="11">Homooctamer.</text>
</comment>
<accession>A0A3S9T2C4</accession>
<dbReference type="KEGG" id="aft:BBF96_15705"/>
<dbReference type="GO" id="GO:0004016">
    <property type="term" value="F:adenylate cyclase activity"/>
    <property type="evidence" value="ECO:0007669"/>
    <property type="project" value="TreeGrafter"/>
</dbReference>
<comment type="function">
    <text evidence="11">Has also diadenylate cyclase activity, catalyzing the condensation of 2 ATP molecules into cyclic di-AMP (c-di-AMP). c-di-AMP acts as a signaling molecule that couples DNA integrity with progression of sporulation. The rise in c-di-AMP level generated by DisA while scanning the chromosome, operates as a positive signal that advances sporulation; upon encountering a lesion, the DisA focus arrests at the damaged site and halts c-di-AMP synthesis.</text>
</comment>
<dbReference type="InterPro" id="IPR023763">
    <property type="entry name" value="DNA_integrity_scanning_protein"/>
</dbReference>
<keyword evidence="9 11" id="KW-0238">DNA-binding</keyword>